<dbReference type="PANTHER" id="PTHR40086">
    <property type="entry name" value="PHOSPHOTRANSFERASE YTMP-RELATED"/>
    <property type="match status" value="1"/>
</dbReference>
<proteinExistence type="predicted"/>
<evidence type="ECO:0000313" key="3">
    <source>
        <dbReference type="Proteomes" id="UP001281447"/>
    </source>
</evidence>
<dbReference type="EMBL" id="JAWDIP010000004">
    <property type="protein sequence ID" value="MDY0397014.1"/>
    <property type="molecule type" value="Genomic_DNA"/>
</dbReference>
<protein>
    <submittedName>
        <fullName evidence="2">Phosphotransferase</fullName>
    </submittedName>
</protein>
<dbReference type="Proteomes" id="UP001281447">
    <property type="component" value="Unassembled WGS sequence"/>
</dbReference>
<evidence type="ECO:0000259" key="1">
    <source>
        <dbReference type="Pfam" id="PF01636"/>
    </source>
</evidence>
<accession>A0ABU5CEQ9</accession>
<dbReference type="SUPFAM" id="SSF56112">
    <property type="entry name" value="Protein kinase-like (PK-like)"/>
    <property type="match status" value="1"/>
</dbReference>
<evidence type="ECO:0000313" key="2">
    <source>
        <dbReference type="EMBL" id="MDY0397014.1"/>
    </source>
</evidence>
<gene>
    <name evidence="2" type="ORF">RWE15_25460</name>
</gene>
<comment type="caution">
    <text evidence="2">The sequence shown here is derived from an EMBL/GenBank/DDBJ whole genome shotgun (WGS) entry which is preliminary data.</text>
</comment>
<dbReference type="PANTHER" id="PTHR40086:SF1">
    <property type="entry name" value="CELL CYCLE REGULATOR CCRZ"/>
    <property type="match status" value="1"/>
</dbReference>
<feature type="domain" description="Aminoglycoside phosphotransferase" evidence="1">
    <location>
        <begin position="5"/>
        <end position="82"/>
    </location>
</feature>
<name>A0ABU5CEQ9_9BACI</name>
<reference evidence="2 3" key="1">
    <citation type="submission" date="2023-10" db="EMBL/GenBank/DDBJ databases">
        <title>Virgibacillus halophilus 5B73C genome.</title>
        <authorList>
            <person name="Miliotis G."/>
            <person name="Sengupta P."/>
            <person name="Hameed A."/>
            <person name="Chuvochina M."/>
            <person name="Mcdonagh F."/>
            <person name="Simpson A.C."/>
            <person name="Singh N.K."/>
            <person name="Rekha P.D."/>
            <person name="Raman K."/>
            <person name="Hugenholtz P."/>
            <person name="Venkateswaran K."/>
        </authorList>
    </citation>
    <scope>NUCLEOTIDE SEQUENCE [LARGE SCALE GENOMIC DNA]</scope>
    <source>
        <strain evidence="2 3">5B73C</strain>
    </source>
</reference>
<keyword evidence="3" id="KW-1185">Reference proteome</keyword>
<organism evidence="2 3">
    <name type="scientific">Tigheibacillus halophilus</name>
    <dbReference type="NCBI Taxonomy" id="361280"/>
    <lineage>
        <taxon>Bacteria</taxon>
        <taxon>Bacillati</taxon>
        <taxon>Bacillota</taxon>
        <taxon>Bacilli</taxon>
        <taxon>Bacillales</taxon>
        <taxon>Bacillaceae</taxon>
        <taxon>Tigheibacillus</taxon>
    </lineage>
</organism>
<dbReference type="InterPro" id="IPR052077">
    <property type="entry name" value="CcrZ_PhaseVar_Mediator"/>
</dbReference>
<dbReference type="Pfam" id="PF01636">
    <property type="entry name" value="APH"/>
    <property type="match status" value="1"/>
</dbReference>
<dbReference type="Gene3D" id="3.90.1200.10">
    <property type="match status" value="1"/>
</dbReference>
<sequence>MNTSLQYLQQLLPVTASRKQVVCHGDIDHHNFLRAANGKLYLIDWDNALIGDPTMDYANILHWYIPKEKWGVWLAQYGIEKDEYLLQRMYWYLVLDAMSYIAWHFERRQWGELEKRLNHIQSLNKEIKKWLMS</sequence>
<dbReference type="InterPro" id="IPR002575">
    <property type="entry name" value="Aminoglycoside_PTrfase"/>
</dbReference>
<dbReference type="InterPro" id="IPR011009">
    <property type="entry name" value="Kinase-like_dom_sf"/>
</dbReference>